<protein>
    <submittedName>
        <fullName evidence="19">Sppt</fullName>
    </submittedName>
</protein>
<dbReference type="Gene3D" id="1.20.1560.10">
    <property type="entry name" value="ABC transporter type 1, transmembrane domain"/>
    <property type="match status" value="1"/>
</dbReference>
<feature type="transmembrane region" description="Helical" evidence="15">
    <location>
        <begin position="280"/>
        <end position="304"/>
    </location>
</feature>
<evidence type="ECO:0000256" key="14">
    <source>
        <dbReference type="ARBA" id="ARBA00043264"/>
    </source>
</evidence>
<dbReference type="PANTHER" id="PTHR24221:SF654">
    <property type="entry name" value="ATP-BINDING CASSETTE SUB-FAMILY B MEMBER 6"/>
    <property type="match status" value="1"/>
</dbReference>
<dbReference type="CDD" id="cd02418">
    <property type="entry name" value="Peptidase_C39B"/>
    <property type="match status" value="1"/>
</dbReference>
<dbReference type="SUPFAM" id="SSF52540">
    <property type="entry name" value="P-loop containing nucleoside triphosphate hydrolases"/>
    <property type="match status" value="1"/>
</dbReference>
<dbReference type="PROSITE" id="PS50990">
    <property type="entry name" value="PEPTIDASE_C39"/>
    <property type="match status" value="1"/>
</dbReference>
<dbReference type="CDD" id="cd18570">
    <property type="entry name" value="ABC_6TM_PCAT1_LagD_like"/>
    <property type="match status" value="1"/>
</dbReference>
<dbReference type="InterPro" id="IPR005897">
    <property type="entry name" value="Pept_C39_ABC_bacteriocin"/>
</dbReference>
<feature type="transmembrane region" description="Helical" evidence="15">
    <location>
        <begin position="310"/>
        <end position="331"/>
    </location>
</feature>
<keyword evidence="11" id="KW-1278">Translocase</keyword>
<dbReference type="Pfam" id="PF00005">
    <property type="entry name" value="ABC_tran"/>
    <property type="match status" value="1"/>
</dbReference>
<name>A0ABR5PKB0_9LACO</name>
<dbReference type="Pfam" id="PF03412">
    <property type="entry name" value="Peptidase_C39"/>
    <property type="match status" value="1"/>
</dbReference>
<feature type="domain" description="ABC transmembrane type-1" evidence="17">
    <location>
        <begin position="173"/>
        <end position="452"/>
    </location>
</feature>
<feature type="transmembrane region" description="Helical" evidence="15">
    <location>
        <begin position="398"/>
        <end position="417"/>
    </location>
</feature>
<evidence type="ECO:0000256" key="3">
    <source>
        <dbReference type="ARBA" id="ARBA00022475"/>
    </source>
</evidence>
<dbReference type="PROSITE" id="PS00211">
    <property type="entry name" value="ABC_TRANSPORTER_1"/>
    <property type="match status" value="1"/>
</dbReference>
<keyword evidence="10" id="KW-0653">Protein transport</keyword>
<keyword evidence="13 15" id="KW-0472">Membrane</keyword>
<dbReference type="InterPro" id="IPR039421">
    <property type="entry name" value="Type_1_exporter"/>
</dbReference>
<evidence type="ECO:0000256" key="12">
    <source>
        <dbReference type="ARBA" id="ARBA00022989"/>
    </source>
</evidence>
<dbReference type="Gene3D" id="3.40.50.300">
    <property type="entry name" value="P-loop containing nucleotide triphosphate hydrolases"/>
    <property type="match status" value="1"/>
</dbReference>
<comment type="caution">
    <text evidence="19">The sequence shown here is derived from an EMBL/GenBank/DDBJ whole genome shotgun (WGS) entry which is preliminary data.</text>
</comment>
<evidence type="ECO:0000256" key="8">
    <source>
        <dbReference type="ARBA" id="ARBA00022807"/>
    </source>
</evidence>
<gene>
    <name evidence="19" type="ORF">FC65_GL000222</name>
</gene>
<evidence type="ECO:0000259" key="18">
    <source>
        <dbReference type="PROSITE" id="PS50990"/>
    </source>
</evidence>
<keyword evidence="12 15" id="KW-1133">Transmembrane helix</keyword>
<evidence type="ECO:0000256" key="6">
    <source>
        <dbReference type="ARBA" id="ARBA00022741"/>
    </source>
</evidence>
<dbReference type="SUPFAM" id="SSF90123">
    <property type="entry name" value="ABC transporter transmembrane region"/>
    <property type="match status" value="1"/>
</dbReference>
<dbReference type="EMBL" id="AZFI01000115">
    <property type="protein sequence ID" value="KRM25868.1"/>
    <property type="molecule type" value="Genomic_DNA"/>
</dbReference>
<dbReference type="PROSITE" id="PS50929">
    <property type="entry name" value="ABC_TM1F"/>
    <property type="match status" value="1"/>
</dbReference>
<dbReference type="InterPro" id="IPR003593">
    <property type="entry name" value="AAA+_ATPase"/>
</dbReference>
<accession>A0ABR5PKB0</accession>
<comment type="subcellular location">
    <subcellularLocation>
        <location evidence="1">Cell membrane</location>
        <topology evidence="1">Multi-pass membrane protein</topology>
    </subcellularLocation>
</comment>
<dbReference type="InterPro" id="IPR027417">
    <property type="entry name" value="P-loop_NTPase"/>
</dbReference>
<dbReference type="InterPro" id="IPR003439">
    <property type="entry name" value="ABC_transporter-like_ATP-bd"/>
</dbReference>
<evidence type="ECO:0000256" key="2">
    <source>
        <dbReference type="ARBA" id="ARBA00022448"/>
    </source>
</evidence>
<evidence type="ECO:0000256" key="10">
    <source>
        <dbReference type="ARBA" id="ARBA00022927"/>
    </source>
</evidence>
<dbReference type="Proteomes" id="UP000051217">
    <property type="component" value="Unassembled WGS sequence"/>
</dbReference>
<dbReference type="Pfam" id="PF00664">
    <property type="entry name" value="ABC_membrane"/>
    <property type="match status" value="1"/>
</dbReference>
<keyword evidence="4" id="KW-0645">Protease</keyword>
<dbReference type="InterPro" id="IPR005074">
    <property type="entry name" value="Peptidase_C39"/>
</dbReference>
<dbReference type="Gene3D" id="3.90.70.10">
    <property type="entry name" value="Cysteine proteinases"/>
    <property type="match status" value="1"/>
</dbReference>
<proteinExistence type="predicted"/>
<keyword evidence="3" id="KW-1003">Cell membrane</keyword>
<keyword evidence="14" id="KW-0080">Bacteriocin transport</keyword>
<feature type="transmembrane region" description="Helical" evidence="15">
    <location>
        <begin position="169"/>
        <end position="191"/>
    </location>
</feature>
<keyword evidence="8" id="KW-0788">Thiol protease</keyword>
<evidence type="ECO:0000256" key="15">
    <source>
        <dbReference type="SAM" id="Phobius"/>
    </source>
</evidence>
<evidence type="ECO:0000256" key="13">
    <source>
        <dbReference type="ARBA" id="ARBA00023136"/>
    </source>
</evidence>
<evidence type="ECO:0000256" key="9">
    <source>
        <dbReference type="ARBA" id="ARBA00022840"/>
    </source>
</evidence>
<dbReference type="SMART" id="SM00382">
    <property type="entry name" value="AAA"/>
    <property type="match status" value="1"/>
</dbReference>
<sequence>MAFFNKNIKYVSQIDEADCGVACLAMILKHYGSTTSLAYLRNLAKTDNEGTTALGLVKTANKLGFDTKAIKADMSLFDVSDLPLPFIAHVVKDENLLHYYVVYKVKGNNILLADPDDTVGVIKMTKENFAKEWTGVALFMAPKPTYQPTKQKKSSLFSFIPNMVQQKKLIINIILAALLITLISIVGSYFLQGVIDTYIPNNMRNTLAIIALGLIVFYIFQAIFTYAQNFLLAILGQRLSIEIILGYIRHIFDLPMEFFATRKVGEIVSRFSDASKIIDALASTVISMFLDVGIVVIMGIILAIQSLKLFLLTIATLPIYLVVILAFAKAFERLNQKEMESNAVLNSSIIEDIHGIETVKALNSEEQRYQKIDSEFADFLKKGLAYTKADVLQQAIKLVIQSLLNVLILWVGALLVIHNNLSIGQLMTFNALLAYFIEPLQNIINLQPKLQSARVANNRLNEVFLVESEFKKSRALTDYRQLQGPISMQHVNYRYGYGKNALEDVSFNLVPNEKITIVGMSGSGKSTLAKLLINFFDVTSGEITFNQQPIKMIDKHTLRKFVNYVPQDPYIFAGTIEDNLRLGNRAQIELADIRQACKLALIDTDIERMPLQYNSLLDENGNVLSGGQRQRITIARALLSPAKVLIFDESTSGLDAVTEKKLVDNLVNLKDKTIIFIAHRLAIAKRTNNILVLHQGKLVEQGTHAELIQKQGYYYDLIQS</sequence>
<dbReference type="NCBIfam" id="TIGR01193">
    <property type="entry name" value="bacteriocin_ABC"/>
    <property type="match status" value="1"/>
</dbReference>
<evidence type="ECO:0000256" key="4">
    <source>
        <dbReference type="ARBA" id="ARBA00022670"/>
    </source>
</evidence>
<keyword evidence="6" id="KW-0547">Nucleotide-binding</keyword>
<evidence type="ECO:0000256" key="5">
    <source>
        <dbReference type="ARBA" id="ARBA00022692"/>
    </source>
</evidence>
<evidence type="ECO:0000259" key="17">
    <source>
        <dbReference type="PROSITE" id="PS50929"/>
    </source>
</evidence>
<evidence type="ECO:0000259" key="16">
    <source>
        <dbReference type="PROSITE" id="PS50893"/>
    </source>
</evidence>
<keyword evidence="20" id="KW-1185">Reference proteome</keyword>
<evidence type="ECO:0000256" key="11">
    <source>
        <dbReference type="ARBA" id="ARBA00022967"/>
    </source>
</evidence>
<evidence type="ECO:0000313" key="20">
    <source>
        <dbReference type="Proteomes" id="UP000051217"/>
    </source>
</evidence>
<dbReference type="PROSITE" id="PS50893">
    <property type="entry name" value="ABC_TRANSPORTER_2"/>
    <property type="match status" value="1"/>
</dbReference>
<dbReference type="InterPro" id="IPR036640">
    <property type="entry name" value="ABC1_TM_sf"/>
</dbReference>
<keyword evidence="2" id="KW-0813">Transport</keyword>
<organism evidence="19 20">
    <name type="scientific">Ligilactobacillus acidipiscis DSM 15836</name>
    <dbReference type="NCBI Taxonomy" id="1423716"/>
    <lineage>
        <taxon>Bacteria</taxon>
        <taxon>Bacillati</taxon>
        <taxon>Bacillota</taxon>
        <taxon>Bacilli</taxon>
        <taxon>Lactobacillales</taxon>
        <taxon>Lactobacillaceae</taxon>
        <taxon>Ligilactobacillus</taxon>
    </lineage>
</organism>
<keyword evidence="9" id="KW-0067">ATP-binding</keyword>
<keyword evidence="7" id="KW-0378">Hydrolase</keyword>
<feature type="domain" description="Peptidase C39" evidence="18">
    <location>
        <begin position="13"/>
        <end position="140"/>
    </location>
</feature>
<keyword evidence="5 15" id="KW-0812">Transmembrane</keyword>
<dbReference type="PANTHER" id="PTHR24221">
    <property type="entry name" value="ATP-BINDING CASSETTE SUB-FAMILY B"/>
    <property type="match status" value="1"/>
</dbReference>
<feature type="domain" description="ABC transporter" evidence="16">
    <location>
        <begin position="486"/>
        <end position="720"/>
    </location>
</feature>
<feature type="transmembrane region" description="Helical" evidence="15">
    <location>
        <begin position="203"/>
        <end position="224"/>
    </location>
</feature>
<evidence type="ECO:0000313" key="19">
    <source>
        <dbReference type="EMBL" id="KRM25868.1"/>
    </source>
</evidence>
<evidence type="ECO:0000256" key="7">
    <source>
        <dbReference type="ARBA" id="ARBA00022801"/>
    </source>
</evidence>
<evidence type="ECO:0000256" key="1">
    <source>
        <dbReference type="ARBA" id="ARBA00004651"/>
    </source>
</evidence>
<reference evidence="19 20" key="1">
    <citation type="journal article" date="2015" name="Genome Announc.">
        <title>Expanding the biotechnology potential of lactobacilli through comparative genomics of 213 strains and associated genera.</title>
        <authorList>
            <person name="Sun Z."/>
            <person name="Harris H.M."/>
            <person name="McCann A."/>
            <person name="Guo C."/>
            <person name="Argimon S."/>
            <person name="Zhang W."/>
            <person name="Yang X."/>
            <person name="Jeffery I.B."/>
            <person name="Cooney J.C."/>
            <person name="Kagawa T.F."/>
            <person name="Liu W."/>
            <person name="Song Y."/>
            <person name="Salvetti E."/>
            <person name="Wrobel A."/>
            <person name="Rasinkangas P."/>
            <person name="Parkhill J."/>
            <person name="Rea M.C."/>
            <person name="O'Sullivan O."/>
            <person name="Ritari J."/>
            <person name="Douillard F.P."/>
            <person name="Paul Ross R."/>
            <person name="Yang R."/>
            <person name="Briner A.E."/>
            <person name="Felis G.E."/>
            <person name="de Vos W.M."/>
            <person name="Barrangou R."/>
            <person name="Klaenhammer T.R."/>
            <person name="Caufield P.W."/>
            <person name="Cui Y."/>
            <person name="Zhang H."/>
            <person name="O'Toole P.W."/>
        </authorList>
    </citation>
    <scope>NUCLEOTIDE SEQUENCE [LARGE SCALE GENOMIC DNA]</scope>
    <source>
        <strain evidence="19 20">DSM 15836</strain>
    </source>
</reference>
<dbReference type="RefSeq" id="WP_056972176.1">
    <property type="nucleotide sequence ID" value="NZ_AZFI01000115.1"/>
</dbReference>
<dbReference type="InterPro" id="IPR011527">
    <property type="entry name" value="ABC1_TM_dom"/>
</dbReference>
<dbReference type="InterPro" id="IPR017871">
    <property type="entry name" value="ABC_transporter-like_CS"/>
</dbReference>